<evidence type="ECO:0000256" key="1">
    <source>
        <dbReference type="ARBA" id="ARBA00037950"/>
    </source>
</evidence>
<dbReference type="Proteomes" id="UP001305779">
    <property type="component" value="Unassembled WGS sequence"/>
</dbReference>
<proteinExistence type="inferred from homology"/>
<dbReference type="Gene3D" id="2.60.40.640">
    <property type="match status" value="1"/>
</dbReference>
<feature type="compositionally biased region" description="Basic and acidic residues" evidence="2">
    <location>
        <begin position="218"/>
        <end position="230"/>
    </location>
</feature>
<feature type="compositionally biased region" description="Polar residues" evidence="2">
    <location>
        <begin position="261"/>
        <end position="290"/>
    </location>
</feature>
<feature type="compositionally biased region" description="Polar residues" evidence="2">
    <location>
        <begin position="231"/>
        <end position="250"/>
    </location>
</feature>
<dbReference type="PANTHER" id="PTHR11188">
    <property type="entry name" value="ARRESTIN DOMAIN CONTAINING PROTEIN"/>
    <property type="match status" value="1"/>
</dbReference>
<evidence type="ECO:0000259" key="3">
    <source>
        <dbReference type="SMART" id="SM01017"/>
    </source>
</evidence>
<keyword evidence="5" id="KW-1185">Reference proteome</keyword>
<accession>A0ABR0EFA5</accession>
<dbReference type="SUPFAM" id="SSF81296">
    <property type="entry name" value="E set domains"/>
    <property type="match status" value="1"/>
</dbReference>
<feature type="region of interest" description="Disordered" evidence="2">
    <location>
        <begin position="1"/>
        <end position="21"/>
    </location>
</feature>
<feature type="domain" description="Arrestin C-terminal-like" evidence="3">
    <location>
        <begin position="304"/>
        <end position="469"/>
    </location>
</feature>
<dbReference type="InterPro" id="IPR014756">
    <property type="entry name" value="Ig_E-set"/>
</dbReference>
<feature type="compositionally biased region" description="Basic and acidic residues" evidence="2">
    <location>
        <begin position="523"/>
        <end position="543"/>
    </location>
</feature>
<evidence type="ECO:0000313" key="4">
    <source>
        <dbReference type="EMBL" id="KAK4499946.1"/>
    </source>
</evidence>
<gene>
    <name evidence="4" type="ORF">PRZ48_008132</name>
</gene>
<comment type="similarity">
    <text evidence="1">Belongs to the arrestin family. PalF/RIM8 subfamily.</text>
</comment>
<feature type="compositionally biased region" description="Polar residues" evidence="2">
    <location>
        <begin position="555"/>
        <end position="566"/>
    </location>
</feature>
<evidence type="ECO:0000313" key="5">
    <source>
        <dbReference type="Proteomes" id="UP001305779"/>
    </source>
</evidence>
<feature type="compositionally biased region" description="Polar residues" evidence="2">
    <location>
        <begin position="699"/>
        <end position="710"/>
    </location>
</feature>
<feature type="compositionally biased region" description="Low complexity" evidence="2">
    <location>
        <begin position="780"/>
        <end position="791"/>
    </location>
</feature>
<name>A0ABR0EFA5_ZASCE</name>
<organism evidence="4 5">
    <name type="scientific">Zasmidium cellare</name>
    <name type="common">Wine cellar mold</name>
    <name type="synonym">Racodium cellare</name>
    <dbReference type="NCBI Taxonomy" id="395010"/>
    <lineage>
        <taxon>Eukaryota</taxon>
        <taxon>Fungi</taxon>
        <taxon>Dikarya</taxon>
        <taxon>Ascomycota</taxon>
        <taxon>Pezizomycotina</taxon>
        <taxon>Dothideomycetes</taxon>
        <taxon>Dothideomycetidae</taxon>
        <taxon>Mycosphaerellales</taxon>
        <taxon>Mycosphaerellaceae</taxon>
        <taxon>Zasmidium</taxon>
    </lineage>
</organism>
<dbReference type="InterPro" id="IPR011022">
    <property type="entry name" value="Arrestin_C-like"/>
</dbReference>
<feature type="compositionally biased region" description="Polar residues" evidence="2">
    <location>
        <begin position="751"/>
        <end position="764"/>
    </location>
</feature>
<protein>
    <recommendedName>
        <fullName evidence="3">Arrestin C-terminal-like domain-containing protein</fullName>
    </recommendedName>
</protein>
<dbReference type="SMART" id="SM01017">
    <property type="entry name" value="Arrestin_C"/>
    <property type="match status" value="1"/>
</dbReference>
<evidence type="ECO:0000256" key="2">
    <source>
        <dbReference type="SAM" id="MobiDB-lite"/>
    </source>
</evidence>
<feature type="region of interest" description="Disordered" evidence="2">
    <location>
        <begin position="523"/>
        <end position="575"/>
    </location>
</feature>
<feature type="compositionally biased region" description="Basic and acidic residues" evidence="2">
    <location>
        <begin position="1"/>
        <end position="10"/>
    </location>
</feature>
<dbReference type="Pfam" id="PF00339">
    <property type="entry name" value="Arrestin_N"/>
    <property type="match status" value="1"/>
</dbReference>
<dbReference type="EMBL" id="JAXOVC010000006">
    <property type="protein sequence ID" value="KAK4499946.1"/>
    <property type="molecule type" value="Genomic_DNA"/>
</dbReference>
<dbReference type="InterPro" id="IPR050357">
    <property type="entry name" value="Arrestin_domain-protein"/>
</dbReference>
<comment type="caution">
    <text evidence="4">The sequence shown here is derived from an EMBL/GenBank/DDBJ whole genome shotgun (WGS) entry which is preliminary data.</text>
</comment>
<reference evidence="4 5" key="1">
    <citation type="journal article" date="2023" name="G3 (Bethesda)">
        <title>A chromosome-level genome assembly of Zasmidium syzygii isolated from banana leaves.</title>
        <authorList>
            <person name="van Westerhoven A.C."/>
            <person name="Mehrabi R."/>
            <person name="Talebi R."/>
            <person name="Steentjes M.B.F."/>
            <person name="Corcolon B."/>
            <person name="Chong P.A."/>
            <person name="Kema G.H.J."/>
            <person name="Seidl M.F."/>
        </authorList>
    </citation>
    <scope>NUCLEOTIDE SEQUENCE [LARGE SCALE GENOMIC DNA]</scope>
    <source>
        <strain evidence="4 5">P124</strain>
    </source>
</reference>
<feature type="compositionally biased region" description="Basic and acidic residues" evidence="2">
    <location>
        <begin position="767"/>
        <end position="778"/>
    </location>
</feature>
<dbReference type="InterPro" id="IPR011021">
    <property type="entry name" value="Arrestin-like_N"/>
</dbReference>
<feature type="region of interest" description="Disordered" evidence="2">
    <location>
        <begin position="649"/>
        <end position="832"/>
    </location>
</feature>
<dbReference type="PANTHER" id="PTHR11188:SF161">
    <property type="entry name" value="PH-RESPONSE REGULATOR PROTEIN PALF_RIM8"/>
    <property type="match status" value="1"/>
</dbReference>
<dbReference type="InterPro" id="IPR014752">
    <property type="entry name" value="Arrestin-like_C"/>
</dbReference>
<feature type="region of interest" description="Disordered" evidence="2">
    <location>
        <begin position="204"/>
        <end position="302"/>
    </location>
</feature>
<sequence length="832" mass="90410">MPASPRDPHTPSRRLLSRITSPFSSKSRNVTDYYIHIDDPHRQYSPGDEVNGALHLTIAKPIRVTHIVVCLHGFVQVYKNPGAPPADGYRTNSAHIGTGRGGSKSGEYFGNGFASLFEDEVVVCGDGRLGEGVYQFNFNLEFPDKDLPSSISFERGTISYMITATLTRPTTISPTIQCDHKVYLVERIDISQLLPPKARTITLEPLSRRTRAKTQAKKLVDSDRKSRKTDSNSNQPGSERRGSQTSSSPSLRPVGEGIHSPSPSEISFDSHLSSNGRNSHQDSNATSPRQSDGGKANGSKISLHSRTITATVESLMGGCLRGDSVPVKVHVNHTKHVKSLHGVIITLYRQARVDLHPAIPLGPTEKGKEAKYEDYYPKSVTGLGGLSLSGAGSSHLFRKDLSQTIVPLIVDPSTLTAEVTGRVHMPEEAFPTISTVPGAMISFRYYIEVVLDIQGKLSSQDRNLGNLGGLASTMNTGQASENLNRERSANNSYGAPIIDTATVRRDKGVVACTFELIVGTRDSERRKGKRKVEVAQEQPRETPQRQPNEAHANGASETDNAYQSNGWHGPEHGYDHQQYYNLSPYAQHGYPVYQGGYNNGYYDQYGGYVHPDGSYTEPPPVHVPVPPMEDESQLSEKERMRRAEARLLPSQPPGAEEEQAIAGASGPTAPYLPEEQHPGYFAGASVPDASLLAPPSAQAGPSTNGTSSMMHQDLASSIPLPRTPVYERAPPHVNGVRPSAPAYEPRDPNMLSPQMSSQSTTTIVAPTDDKRELERRQLQSEASAPPEDAAGPAPPIHEPSAPVLTEDELYGDSHNDSHADASGSSDLPRYER</sequence>